<organism evidence="8">
    <name type="scientific">Cacopsylla melanoneura</name>
    <dbReference type="NCBI Taxonomy" id="428564"/>
    <lineage>
        <taxon>Eukaryota</taxon>
        <taxon>Metazoa</taxon>
        <taxon>Ecdysozoa</taxon>
        <taxon>Arthropoda</taxon>
        <taxon>Hexapoda</taxon>
        <taxon>Insecta</taxon>
        <taxon>Pterygota</taxon>
        <taxon>Neoptera</taxon>
        <taxon>Paraneoptera</taxon>
        <taxon>Hemiptera</taxon>
        <taxon>Sternorrhyncha</taxon>
        <taxon>Psylloidea</taxon>
        <taxon>Psyllidae</taxon>
        <taxon>Psyllinae</taxon>
        <taxon>Cacopsylla</taxon>
    </lineage>
</organism>
<dbReference type="GO" id="GO:0006520">
    <property type="term" value="P:amino acid metabolic process"/>
    <property type="evidence" value="ECO:0007669"/>
    <property type="project" value="InterPro"/>
</dbReference>
<evidence type="ECO:0000256" key="5">
    <source>
        <dbReference type="PIRSR" id="PIRSR602129-50"/>
    </source>
</evidence>
<dbReference type="GO" id="GO:0006584">
    <property type="term" value="P:catecholamine metabolic process"/>
    <property type="evidence" value="ECO:0007669"/>
    <property type="project" value="TreeGrafter"/>
</dbReference>
<dbReference type="Gene3D" id="3.40.640.10">
    <property type="entry name" value="Type I PLP-dependent aspartate aminotransferase-like (Major domain)"/>
    <property type="match status" value="1"/>
</dbReference>
<evidence type="ECO:0000256" key="6">
    <source>
        <dbReference type="RuleBase" id="RU000382"/>
    </source>
</evidence>
<keyword evidence="3 5" id="KW-0663">Pyridoxal phosphate</keyword>
<proteinExistence type="inferred from homology"/>
<name>A0A8D8SAT5_9HEMI</name>
<reference evidence="8" key="1">
    <citation type="submission" date="2021-05" db="EMBL/GenBank/DDBJ databases">
        <authorList>
            <person name="Alioto T."/>
            <person name="Alioto T."/>
            <person name="Gomez Garrido J."/>
        </authorList>
    </citation>
    <scope>NUCLEOTIDE SEQUENCE</scope>
</reference>
<dbReference type="InterPro" id="IPR021115">
    <property type="entry name" value="Pyridoxal-P_BS"/>
</dbReference>
<feature type="region of interest" description="Disordered" evidence="7">
    <location>
        <begin position="506"/>
        <end position="562"/>
    </location>
</feature>
<dbReference type="FunFam" id="3.40.640.10:FF:000025">
    <property type="entry name" value="Histidine decarboxylase"/>
    <property type="match status" value="1"/>
</dbReference>
<protein>
    <submittedName>
        <fullName evidence="8">Alpha-methyldopa hypersensitive protein</fullName>
    </submittedName>
</protein>
<evidence type="ECO:0000313" key="8">
    <source>
        <dbReference type="EMBL" id="CAG6666414.1"/>
    </source>
</evidence>
<dbReference type="PANTHER" id="PTHR11999:SF60">
    <property type="entry name" value="3,4-DIHYDROXYPHENYLACETALDEHYDE SYNTHASE"/>
    <property type="match status" value="1"/>
</dbReference>
<dbReference type="AlphaFoldDB" id="A0A8D8SAT5"/>
<dbReference type="GO" id="GO:0004058">
    <property type="term" value="F:aromatic-L-amino-acid decarboxylase activity"/>
    <property type="evidence" value="ECO:0007669"/>
    <property type="project" value="TreeGrafter"/>
</dbReference>
<dbReference type="Gene3D" id="1.20.1340.10">
    <property type="entry name" value="dopa decarboxylase, N-terminal domain"/>
    <property type="match status" value="1"/>
</dbReference>
<accession>A0A8D8SAT5</accession>
<dbReference type="SUPFAM" id="SSF53383">
    <property type="entry name" value="PLP-dependent transferases"/>
    <property type="match status" value="1"/>
</dbReference>
<evidence type="ECO:0000256" key="4">
    <source>
        <dbReference type="ARBA" id="ARBA00023239"/>
    </source>
</evidence>
<dbReference type="CDD" id="cd06450">
    <property type="entry name" value="DOPA_deC_like"/>
    <property type="match status" value="1"/>
</dbReference>
<evidence type="ECO:0000256" key="2">
    <source>
        <dbReference type="ARBA" id="ARBA00009533"/>
    </source>
</evidence>
<dbReference type="Gene3D" id="3.90.1150.10">
    <property type="entry name" value="Aspartate Aminotransferase, domain 1"/>
    <property type="match status" value="1"/>
</dbReference>
<dbReference type="EMBL" id="HBUF01214101">
    <property type="protein sequence ID" value="CAG6666414.1"/>
    <property type="molecule type" value="Transcribed_RNA"/>
</dbReference>
<dbReference type="PANTHER" id="PTHR11999">
    <property type="entry name" value="GROUP II PYRIDOXAL-5-PHOSPHATE DECARBOXYLASE"/>
    <property type="match status" value="1"/>
</dbReference>
<feature type="compositionally biased region" description="Acidic residues" evidence="7">
    <location>
        <begin position="540"/>
        <end position="549"/>
    </location>
</feature>
<dbReference type="PRINTS" id="PR00800">
    <property type="entry name" value="YHDCRBOXLASE"/>
</dbReference>
<evidence type="ECO:0000256" key="1">
    <source>
        <dbReference type="ARBA" id="ARBA00001933"/>
    </source>
</evidence>
<sequence>MNSDEFRQFGKATVDYIADYMDTIRDRPVLPNVTPGYLATLVPETMPQEAEDWRHIMQDLDTVIMPGLTHWQSPQFHSYYPTASSYPAIVGDMLTGAFGVVGFNWLSSPVATELEVLVMNWLGKAFGLPEEFLNCSSGPGGGIIQGSASEATLVAILAAKRKTVMRFQASDPNLTQNEIRNKLVAYGSDQSNSSIEKSSTIGDVPMRLLTSDDNGVLRGDTFLTAVQNDLALGNIPCCLVATLGTTGNCAFDNLEELGPICQQYNIWLHVDAAYAGPALLLPEYQHLRKGLQYTDSFDFNAHKWLLVNFDCSCMWVKDANDLLNTFYVDRIYLKHKDTSLNTQAPDYMHWQIQLGRRFRALKLWMTLRVYGENGLRDHLRKQISLAKNFADLVQQDERFDLVFPASLGLACFRLKGDSELNMQLYDRLIARRIIYLVRASFQGRIFLRFAVCSRLTEQHDVDLAWNEILTATQEILSEKMNALPSTIEEVGEVNTSNEKGVNENLANEEIQKNSVVEQNKVSSDEESSEDCKETSRVSDSEESVNEDTGDVCSLGPLPVTVQ</sequence>
<feature type="compositionally biased region" description="Polar residues" evidence="7">
    <location>
        <begin position="512"/>
        <end position="521"/>
    </location>
</feature>
<dbReference type="GO" id="GO:0030170">
    <property type="term" value="F:pyridoxal phosphate binding"/>
    <property type="evidence" value="ECO:0007669"/>
    <property type="project" value="InterPro"/>
</dbReference>
<dbReference type="PROSITE" id="PS00392">
    <property type="entry name" value="DDC_GAD_HDC_YDC"/>
    <property type="match status" value="1"/>
</dbReference>
<feature type="modified residue" description="N6-(pyridoxal phosphate)lysine" evidence="5">
    <location>
        <position position="303"/>
    </location>
</feature>
<dbReference type="InterPro" id="IPR015422">
    <property type="entry name" value="PyrdxlP-dep_Trfase_small"/>
</dbReference>
<dbReference type="Pfam" id="PF00282">
    <property type="entry name" value="Pyridoxal_deC"/>
    <property type="match status" value="1"/>
</dbReference>
<comment type="cofactor">
    <cofactor evidence="1 5 6">
        <name>pyridoxal 5'-phosphate</name>
        <dbReference type="ChEBI" id="CHEBI:597326"/>
    </cofactor>
</comment>
<dbReference type="FunFam" id="1.20.1340.10:FF:000001">
    <property type="entry name" value="Histidine decarboxylase"/>
    <property type="match status" value="1"/>
</dbReference>
<dbReference type="InterPro" id="IPR015424">
    <property type="entry name" value="PyrdxlP-dep_Trfase"/>
</dbReference>
<dbReference type="GO" id="GO:0005737">
    <property type="term" value="C:cytoplasm"/>
    <property type="evidence" value="ECO:0007669"/>
    <property type="project" value="TreeGrafter"/>
</dbReference>
<dbReference type="InterPro" id="IPR002129">
    <property type="entry name" value="PyrdxlP-dep_de-COase"/>
</dbReference>
<evidence type="ECO:0000256" key="7">
    <source>
        <dbReference type="SAM" id="MobiDB-lite"/>
    </source>
</evidence>
<evidence type="ECO:0000256" key="3">
    <source>
        <dbReference type="ARBA" id="ARBA00022898"/>
    </source>
</evidence>
<keyword evidence="4 6" id="KW-0456">Lyase</keyword>
<dbReference type="GO" id="GO:0019752">
    <property type="term" value="P:carboxylic acid metabolic process"/>
    <property type="evidence" value="ECO:0007669"/>
    <property type="project" value="InterPro"/>
</dbReference>
<dbReference type="InterPro" id="IPR010977">
    <property type="entry name" value="Aromatic_deC"/>
</dbReference>
<feature type="compositionally biased region" description="Basic and acidic residues" evidence="7">
    <location>
        <begin position="529"/>
        <end position="539"/>
    </location>
</feature>
<comment type="similarity">
    <text evidence="2 6">Belongs to the group II decarboxylase family.</text>
</comment>
<dbReference type="InterPro" id="IPR015421">
    <property type="entry name" value="PyrdxlP-dep_Trfase_major"/>
</dbReference>